<gene>
    <name evidence="1" type="ORF">K443DRAFT_295021</name>
</gene>
<sequence length="97" mass="10871">MKLVGLPRTPLFWTYVERFSRNHPVLEGQSCTKFLTAKFTHLIRITLRKATPGVPKKRRACCKGNPSSGRTECGSAKYREDPTLEALYGKIATNSSV</sequence>
<protein>
    <submittedName>
        <fullName evidence="1">Uncharacterized protein</fullName>
    </submittedName>
</protein>
<name>A0A0C9XEP4_9AGAR</name>
<proteinExistence type="predicted"/>
<evidence type="ECO:0000313" key="1">
    <source>
        <dbReference type="EMBL" id="KIJ96161.1"/>
    </source>
</evidence>
<evidence type="ECO:0000313" key="2">
    <source>
        <dbReference type="Proteomes" id="UP000054477"/>
    </source>
</evidence>
<reference evidence="2" key="2">
    <citation type="submission" date="2015-01" db="EMBL/GenBank/DDBJ databases">
        <title>Evolutionary Origins and Diversification of the Mycorrhizal Mutualists.</title>
        <authorList>
            <consortium name="DOE Joint Genome Institute"/>
            <consortium name="Mycorrhizal Genomics Consortium"/>
            <person name="Kohler A."/>
            <person name="Kuo A."/>
            <person name="Nagy L.G."/>
            <person name="Floudas D."/>
            <person name="Copeland A."/>
            <person name="Barry K.W."/>
            <person name="Cichocki N."/>
            <person name="Veneault-Fourrey C."/>
            <person name="LaButti K."/>
            <person name="Lindquist E.A."/>
            <person name="Lipzen A."/>
            <person name="Lundell T."/>
            <person name="Morin E."/>
            <person name="Murat C."/>
            <person name="Riley R."/>
            <person name="Ohm R."/>
            <person name="Sun H."/>
            <person name="Tunlid A."/>
            <person name="Henrissat B."/>
            <person name="Grigoriev I.V."/>
            <person name="Hibbett D.S."/>
            <person name="Martin F."/>
        </authorList>
    </citation>
    <scope>NUCLEOTIDE SEQUENCE [LARGE SCALE GENOMIC DNA]</scope>
    <source>
        <strain evidence="2">LaAM-08-1</strain>
    </source>
</reference>
<dbReference type="HOGENOM" id="CLU_2347022_0_0_1"/>
<reference evidence="1 2" key="1">
    <citation type="submission" date="2014-04" db="EMBL/GenBank/DDBJ databases">
        <authorList>
            <consortium name="DOE Joint Genome Institute"/>
            <person name="Kuo A."/>
            <person name="Kohler A."/>
            <person name="Nagy L.G."/>
            <person name="Floudas D."/>
            <person name="Copeland A."/>
            <person name="Barry K.W."/>
            <person name="Cichocki N."/>
            <person name="Veneault-Fourrey C."/>
            <person name="LaButti K."/>
            <person name="Lindquist E.A."/>
            <person name="Lipzen A."/>
            <person name="Lundell T."/>
            <person name="Morin E."/>
            <person name="Murat C."/>
            <person name="Sun H."/>
            <person name="Tunlid A."/>
            <person name="Henrissat B."/>
            <person name="Grigoriev I.V."/>
            <person name="Hibbett D.S."/>
            <person name="Martin F."/>
            <person name="Nordberg H.P."/>
            <person name="Cantor M.N."/>
            <person name="Hua S.X."/>
        </authorList>
    </citation>
    <scope>NUCLEOTIDE SEQUENCE [LARGE SCALE GENOMIC DNA]</scope>
    <source>
        <strain evidence="1 2">LaAM-08-1</strain>
    </source>
</reference>
<accession>A0A0C9XEP4</accession>
<organism evidence="1 2">
    <name type="scientific">Laccaria amethystina LaAM-08-1</name>
    <dbReference type="NCBI Taxonomy" id="1095629"/>
    <lineage>
        <taxon>Eukaryota</taxon>
        <taxon>Fungi</taxon>
        <taxon>Dikarya</taxon>
        <taxon>Basidiomycota</taxon>
        <taxon>Agaricomycotina</taxon>
        <taxon>Agaricomycetes</taxon>
        <taxon>Agaricomycetidae</taxon>
        <taxon>Agaricales</taxon>
        <taxon>Agaricineae</taxon>
        <taxon>Hydnangiaceae</taxon>
        <taxon>Laccaria</taxon>
    </lineage>
</organism>
<dbReference type="Proteomes" id="UP000054477">
    <property type="component" value="Unassembled WGS sequence"/>
</dbReference>
<dbReference type="AlphaFoldDB" id="A0A0C9XEP4"/>
<dbReference type="EMBL" id="KN838731">
    <property type="protein sequence ID" value="KIJ96161.1"/>
    <property type="molecule type" value="Genomic_DNA"/>
</dbReference>
<keyword evidence="2" id="KW-1185">Reference proteome</keyword>